<comment type="similarity">
    <text evidence="1">Belongs to the N(4)/N(6)-methyltransferase family.</text>
</comment>
<dbReference type="GO" id="GO:0003677">
    <property type="term" value="F:DNA binding"/>
    <property type="evidence" value="ECO:0007669"/>
    <property type="project" value="InterPro"/>
</dbReference>
<dbReference type="GO" id="GO:0008170">
    <property type="term" value="F:N-methyltransferase activity"/>
    <property type="evidence" value="ECO:0007669"/>
    <property type="project" value="InterPro"/>
</dbReference>
<reference evidence="6" key="1">
    <citation type="journal article" date="2021" name="Microb. Physiol.">
        <title>Proteogenomic Insights into the Physiology of Marine, Sulfate-Reducing, Filamentous Desulfonema limicola and Desulfonema magnum.</title>
        <authorList>
            <person name="Schnaars V."/>
            <person name="Wohlbrand L."/>
            <person name="Scheve S."/>
            <person name="Hinrichs C."/>
            <person name="Reinhardt R."/>
            <person name="Rabus R."/>
        </authorList>
    </citation>
    <scope>NUCLEOTIDE SEQUENCE</scope>
    <source>
        <strain evidence="6">4be13</strain>
    </source>
</reference>
<dbReference type="Gene3D" id="3.40.50.150">
    <property type="entry name" value="Vaccinia Virus protein VP39"/>
    <property type="match status" value="1"/>
</dbReference>
<dbReference type="InterPro" id="IPR002052">
    <property type="entry name" value="DNA_methylase_N6_adenine_CS"/>
</dbReference>
<dbReference type="GO" id="GO:0032259">
    <property type="term" value="P:methylation"/>
    <property type="evidence" value="ECO:0007669"/>
    <property type="project" value="UniProtKB-KW"/>
</dbReference>
<dbReference type="AlphaFoldDB" id="A0A975BS69"/>
<dbReference type="PROSITE" id="PS00092">
    <property type="entry name" value="N6_MTASE"/>
    <property type="match status" value="1"/>
</dbReference>
<dbReference type="Proteomes" id="UP000663722">
    <property type="component" value="Chromosome"/>
</dbReference>
<feature type="region of interest" description="Disordered" evidence="4">
    <location>
        <begin position="584"/>
        <end position="605"/>
    </location>
</feature>
<dbReference type="KEGG" id="dmm:dnm_067670"/>
<dbReference type="Pfam" id="PF01555">
    <property type="entry name" value="N6_N4_Mtase"/>
    <property type="match status" value="1"/>
</dbReference>
<dbReference type="InterPro" id="IPR001091">
    <property type="entry name" value="RM_Methyltransferase"/>
</dbReference>
<evidence type="ECO:0000259" key="5">
    <source>
        <dbReference type="Pfam" id="PF01555"/>
    </source>
</evidence>
<accession>A0A975BS69</accession>
<feature type="domain" description="DNA methylase N-4/N-6" evidence="5">
    <location>
        <begin position="261"/>
        <end position="492"/>
    </location>
</feature>
<evidence type="ECO:0000313" key="7">
    <source>
        <dbReference type="Proteomes" id="UP000663722"/>
    </source>
</evidence>
<protein>
    <submittedName>
        <fullName evidence="6">SAM-dependent DNA methylase</fullName>
    </submittedName>
</protein>
<gene>
    <name evidence="6" type="ORF">dnm_067670</name>
</gene>
<dbReference type="EMBL" id="CP061800">
    <property type="protein sequence ID" value="QTA90706.1"/>
    <property type="molecule type" value="Genomic_DNA"/>
</dbReference>
<proteinExistence type="inferred from homology"/>
<sequence length="605" mass="69943">MTHFSENSKQLDIKPFLITKKNSSFKQFRKFDDVCLIILPSDFRMNNSKVINGIIQKVVDRLGTEATMIIIGETTALVHTHATISSATQYQLWISIKRTHAKSVRDNSALPNCHFGALVHTKYKGSLRHTKTRIRYTYCPACDKTTKDYGGKKHTYNSYGTLISDVWRDISANPAGDLSHVIERFAGLFGIDTYKELIVLDCRELGADVRKDHSDKLAEECSEYAVQASLFTSPNKKNNDNSGLILGDALEKLRQLPDNSVDFAFADPPYNLKKKYNNYTDDLSITEYFEWCDEWIGELARVLRPGRTCAILNIPLWAVRHFLYMEKILKFQNWIVWEALSFPVRFIMPAHYSIICFSKGESRPLPGLKASSGDFDFLNLPKAFHPLRPLAEWYCLRNQCVKARQRKQVNDRASLTDLWWDIHRLKHNTRRVDHPCQLPSPLMYRLISIFTEQHEAVLDCFNGAGTTTLTAHQLNRRYIGIEMSEKYHAMAESRHGEIERGIDPFRKAKRKLTEKNSPVGRMPVQHYEIPKRTLQLEVRRVARKLGRLPNREQMIEYGKYPIRYYDDYFASWGEVCAAARHDGMSENRGTDKNTEPLTEQLELFN</sequence>
<dbReference type="InterPro" id="IPR029063">
    <property type="entry name" value="SAM-dependent_MTases_sf"/>
</dbReference>
<dbReference type="InterPro" id="IPR041025">
    <property type="entry name" value="HNH_repeat"/>
</dbReference>
<dbReference type="REBASE" id="493062">
    <property type="entry name" value="M.Dma2077ORF67670P"/>
</dbReference>
<keyword evidence="3" id="KW-0808">Transferase</keyword>
<feature type="compositionally biased region" description="Basic and acidic residues" evidence="4">
    <location>
        <begin position="584"/>
        <end position="594"/>
    </location>
</feature>
<evidence type="ECO:0000256" key="1">
    <source>
        <dbReference type="ARBA" id="ARBA00006594"/>
    </source>
</evidence>
<evidence type="ECO:0000256" key="2">
    <source>
        <dbReference type="ARBA" id="ARBA00022603"/>
    </source>
</evidence>
<evidence type="ECO:0000256" key="3">
    <source>
        <dbReference type="ARBA" id="ARBA00022679"/>
    </source>
</evidence>
<dbReference type="PRINTS" id="PR00508">
    <property type="entry name" value="S21N4MTFRASE"/>
</dbReference>
<keyword evidence="7" id="KW-1185">Reference proteome</keyword>
<evidence type="ECO:0000256" key="4">
    <source>
        <dbReference type="SAM" id="MobiDB-lite"/>
    </source>
</evidence>
<evidence type="ECO:0000313" key="6">
    <source>
        <dbReference type="EMBL" id="QTA90706.1"/>
    </source>
</evidence>
<dbReference type="Pfam" id="PF18780">
    <property type="entry name" value="HNH_repeat"/>
    <property type="match status" value="1"/>
</dbReference>
<name>A0A975BS69_9BACT</name>
<dbReference type="InterPro" id="IPR002941">
    <property type="entry name" value="DNA_methylase_N4/N6"/>
</dbReference>
<organism evidence="6 7">
    <name type="scientific">Desulfonema magnum</name>
    <dbReference type="NCBI Taxonomy" id="45655"/>
    <lineage>
        <taxon>Bacteria</taxon>
        <taxon>Pseudomonadati</taxon>
        <taxon>Thermodesulfobacteriota</taxon>
        <taxon>Desulfobacteria</taxon>
        <taxon>Desulfobacterales</taxon>
        <taxon>Desulfococcaceae</taxon>
        <taxon>Desulfonema</taxon>
    </lineage>
</organism>
<dbReference type="SUPFAM" id="SSF53335">
    <property type="entry name" value="S-adenosyl-L-methionine-dependent methyltransferases"/>
    <property type="match status" value="1"/>
</dbReference>
<keyword evidence="2 6" id="KW-0489">Methyltransferase</keyword>